<dbReference type="AlphaFoldDB" id="A0A640VWL4"/>
<dbReference type="EMBL" id="BLIV01000014">
    <property type="protein sequence ID" value="GFE52533.1"/>
    <property type="molecule type" value="Genomic_DNA"/>
</dbReference>
<gene>
    <name evidence="1" type="ORF">So717_42860</name>
</gene>
<comment type="caution">
    <text evidence="1">The sequence shown here is derived from an EMBL/GenBank/DDBJ whole genome shotgun (WGS) entry which is preliminary data.</text>
</comment>
<protein>
    <submittedName>
        <fullName evidence="1">Uncharacterized protein</fullName>
    </submittedName>
</protein>
<evidence type="ECO:0000313" key="2">
    <source>
        <dbReference type="Proteomes" id="UP000436522"/>
    </source>
</evidence>
<dbReference type="SUPFAM" id="SSF53187">
    <property type="entry name" value="Zn-dependent exopeptidases"/>
    <property type="match status" value="1"/>
</dbReference>
<organism evidence="1 2">
    <name type="scientific">Roseobacter cerasinus</name>
    <dbReference type="NCBI Taxonomy" id="2602289"/>
    <lineage>
        <taxon>Bacteria</taxon>
        <taxon>Pseudomonadati</taxon>
        <taxon>Pseudomonadota</taxon>
        <taxon>Alphaproteobacteria</taxon>
        <taxon>Rhodobacterales</taxon>
        <taxon>Roseobacteraceae</taxon>
        <taxon>Roseobacter</taxon>
    </lineage>
</organism>
<evidence type="ECO:0000313" key="1">
    <source>
        <dbReference type="EMBL" id="GFE52533.1"/>
    </source>
</evidence>
<dbReference type="OrthoDB" id="5294005at2"/>
<dbReference type="Gene3D" id="3.40.630.10">
    <property type="entry name" value="Zn peptidases"/>
    <property type="match status" value="1"/>
</dbReference>
<reference evidence="1 2" key="1">
    <citation type="submission" date="2019-12" db="EMBL/GenBank/DDBJ databases">
        <title>Roseobacter cerasinus sp. nov., isolated from seawater around aquaculture.</title>
        <authorList>
            <person name="Muramatsu S."/>
            <person name="Takabe Y."/>
            <person name="Mori K."/>
            <person name="Takaichi S."/>
            <person name="Hanada S."/>
        </authorList>
    </citation>
    <scope>NUCLEOTIDE SEQUENCE [LARGE SCALE GENOMIC DNA]</scope>
    <source>
        <strain evidence="1 2">AI77</strain>
    </source>
</reference>
<name>A0A640VWL4_9RHOB</name>
<accession>A0A640VWL4</accession>
<keyword evidence="2" id="KW-1185">Reference proteome</keyword>
<sequence>MATEIERVHGDRYDVSQAFTLYATSGASDDYAYSRHLQHENLGKILGFTMECGHEFQPDFETAIRVMEEVAAAILAFADDVSQLADANG</sequence>
<proteinExistence type="predicted"/>
<dbReference type="RefSeq" id="WP_159981296.1">
    <property type="nucleotide sequence ID" value="NZ_BLIV01000014.1"/>
</dbReference>
<dbReference type="Proteomes" id="UP000436522">
    <property type="component" value="Unassembled WGS sequence"/>
</dbReference>